<evidence type="ECO:0000256" key="3">
    <source>
        <dbReference type="ARBA" id="ARBA00022481"/>
    </source>
</evidence>
<evidence type="ECO:0000256" key="12">
    <source>
        <dbReference type="SAM" id="Phobius"/>
    </source>
</evidence>
<evidence type="ECO:0000256" key="1">
    <source>
        <dbReference type="ARBA" id="ARBA00004429"/>
    </source>
</evidence>
<dbReference type="AlphaFoldDB" id="A0A223LYF7"/>
<dbReference type="EMBL" id="MF495680">
    <property type="protein sequence ID" value="ASU10266.1"/>
    <property type="molecule type" value="Genomic_DNA"/>
</dbReference>
<dbReference type="CDD" id="cd11386">
    <property type="entry name" value="MCP_signal"/>
    <property type="match status" value="1"/>
</dbReference>
<comment type="similarity">
    <text evidence="10">Belongs to the methyl-accepting chemotaxis (MCP) protein family.</text>
</comment>
<dbReference type="PROSITE" id="PS50885">
    <property type="entry name" value="HAMP"/>
    <property type="match status" value="1"/>
</dbReference>
<dbReference type="Gene3D" id="3.30.450.20">
    <property type="entry name" value="PAS domain"/>
    <property type="match status" value="1"/>
</dbReference>
<dbReference type="InterPro" id="IPR004090">
    <property type="entry name" value="Chemotax_Me-accpt_rcpt"/>
</dbReference>
<dbReference type="InterPro" id="IPR004089">
    <property type="entry name" value="MCPsignal_dom"/>
</dbReference>
<dbReference type="PROSITE" id="PS50111">
    <property type="entry name" value="CHEMOTAXIS_TRANSDUC_2"/>
    <property type="match status" value="1"/>
</dbReference>
<keyword evidence="5" id="KW-0997">Cell inner membrane</keyword>
<dbReference type="GO" id="GO:0005886">
    <property type="term" value="C:plasma membrane"/>
    <property type="evidence" value="ECO:0007669"/>
    <property type="project" value="UniProtKB-SubCell"/>
</dbReference>
<dbReference type="Pfam" id="PF00015">
    <property type="entry name" value="MCPsignal"/>
    <property type="match status" value="1"/>
</dbReference>
<feature type="domain" description="HAMP" evidence="15">
    <location>
        <begin position="317"/>
        <end position="371"/>
    </location>
</feature>
<comment type="subcellular location">
    <subcellularLocation>
        <location evidence="1">Cell inner membrane</location>
        <topology evidence="1">Multi-pass membrane protein</topology>
    </subcellularLocation>
</comment>
<dbReference type="SMART" id="SM00304">
    <property type="entry name" value="HAMP"/>
    <property type="match status" value="1"/>
</dbReference>
<keyword evidence="8 12" id="KW-0472">Membrane</keyword>
<evidence type="ECO:0000256" key="5">
    <source>
        <dbReference type="ARBA" id="ARBA00022519"/>
    </source>
</evidence>
<sequence length="648" mass="70393">MSVVNLNLLSTFMLATLTLKQKILATVTLAVVVSCLLVGYFSQRSAQQLIENRMFEQELPNLTQRISKEIEQDLHGIAQAARQLATDRFILDWVDRGMPKEQEPILINQLKDVANQYGLVTASFADRQTAAYYNQDGFLRNLTPTQDAWFYDYTKSQKEMTLSIFRESNGEVKLFVNFQQLNGRGLAGFAKSLDTMVTMVSNFRLEESGIVFMVDGSGKVKLHPEANRIERDTLGNIASGDTGSLLAKRPFAVINAEVNGEPMVLASSYIPLLDWYLVAQVPQAEIYAELDQTRNEILMISLVIALAMGLMGMLLAGSVSRPLNELARLFKELGSGDGDLTQRLKVEGRDELSQVATGFNNFVAKIHGSIEQVAENSRQLAATANEVANKAQLTQHNCTAQRDRTVQVATAIHEMGATVSEIAGNASLAAEVARQANDQADAGAVVVAQARHGIVDLSGEIEQVAGVIESLASQTDSIGSILETIRSISEQTNLLALNAAIEAARAGEQGRGFAVVADEVRNLANRSAASTAEIQGMINRLQEQSARAVSAMAQGRNQSLEVVSQADEANAALGQITAHITQINDMNIQVATATEEQSSVVGEINRNVEDINQLTMETADIAHQLTESSRSLQQLSGQLDKLVGNFRL</sequence>
<dbReference type="PANTHER" id="PTHR32089:SF39">
    <property type="entry name" value="METHYL-ACCEPTING CHEMOTAXIS PROTEIN HLYB"/>
    <property type="match status" value="1"/>
</dbReference>
<feature type="transmembrane region" description="Helical" evidence="12">
    <location>
        <begin position="297"/>
        <end position="319"/>
    </location>
</feature>
<feature type="domain" description="T-SNARE coiled-coil homology" evidence="14">
    <location>
        <begin position="563"/>
        <end position="612"/>
    </location>
</feature>
<name>A0A223LYF7_AERVE</name>
<evidence type="ECO:0000259" key="15">
    <source>
        <dbReference type="PROSITE" id="PS50885"/>
    </source>
</evidence>
<dbReference type="FunFam" id="1.10.287.950:FF:000001">
    <property type="entry name" value="Methyl-accepting chemotaxis sensory transducer"/>
    <property type="match status" value="1"/>
</dbReference>
<evidence type="ECO:0000256" key="9">
    <source>
        <dbReference type="ARBA" id="ARBA00023224"/>
    </source>
</evidence>
<keyword evidence="4" id="KW-0145">Chemotaxis</keyword>
<dbReference type="SMART" id="SM00283">
    <property type="entry name" value="MA"/>
    <property type="match status" value="1"/>
</dbReference>
<dbReference type="SUPFAM" id="SSF58104">
    <property type="entry name" value="Methyl-accepting chemotaxis protein (MCP) signaling domain"/>
    <property type="match status" value="1"/>
</dbReference>
<evidence type="ECO:0000256" key="2">
    <source>
        <dbReference type="ARBA" id="ARBA00022475"/>
    </source>
</evidence>
<dbReference type="PRINTS" id="PR00260">
    <property type="entry name" value="CHEMTRNSDUCR"/>
</dbReference>
<keyword evidence="9 11" id="KW-0807">Transducer</keyword>
<dbReference type="InterPro" id="IPR003660">
    <property type="entry name" value="HAMP_dom"/>
</dbReference>
<protein>
    <submittedName>
        <fullName evidence="16">Methyl-accepting chemotaxis protein</fullName>
    </submittedName>
</protein>
<evidence type="ECO:0000313" key="16">
    <source>
        <dbReference type="EMBL" id="ASU10266.1"/>
    </source>
</evidence>
<dbReference type="GO" id="GO:0006935">
    <property type="term" value="P:chemotaxis"/>
    <property type="evidence" value="ECO:0007669"/>
    <property type="project" value="UniProtKB-KW"/>
</dbReference>
<dbReference type="PANTHER" id="PTHR32089">
    <property type="entry name" value="METHYL-ACCEPTING CHEMOTAXIS PROTEIN MCPB"/>
    <property type="match status" value="1"/>
</dbReference>
<dbReference type="Gene3D" id="1.10.287.950">
    <property type="entry name" value="Methyl-accepting chemotaxis protein"/>
    <property type="match status" value="1"/>
</dbReference>
<evidence type="ECO:0000256" key="7">
    <source>
        <dbReference type="ARBA" id="ARBA00022989"/>
    </source>
</evidence>
<keyword evidence="2" id="KW-1003">Cell membrane</keyword>
<evidence type="ECO:0000256" key="8">
    <source>
        <dbReference type="ARBA" id="ARBA00023136"/>
    </source>
</evidence>
<evidence type="ECO:0000259" key="14">
    <source>
        <dbReference type="PROSITE" id="PS50192"/>
    </source>
</evidence>
<accession>A0A223LYF7</accession>
<keyword evidence="6 12" id="KW-0812">Transmembrane</keyword>
<dbReference type="Pfam" id="PF00672">
    <property type="entry name" value="HAMP"/>
    <property type="match status" value="1"/>
</dbReference>
<feature type="domain" description="Methyl-accepting transducer" evidence="13">
    <location>
        <begin position="376"/>
        <end position="612"/>
    </location>
</feature>
<organism evidence="16">
    <name type="scientific">Aeromonas veronii</name>
    <dbReference type="NCBI Taxonomy" id="654"/>
    <lineage>
        <taxon>Bacteria</taxon>
        <taxon>Pseudomonadati</taxon>
        <taxon>Pseudomonadota</taxon>
        <taxon>Gammaproteobacteria</taxon>
        <taxon>Aeromonadales</taxon>
        <taxon>Aeromonadaceae</taxon>
        <taxon>Aeromonas</taxon>
    </lineage>
</organism>
<evidence type="ECO:0000256" key="4">
    <source>
        <dbReference type="ARBA" id="ARBA00022500"/>
    </source>
</evidence>
<dbReference type="GO" id="GO:0004888">
    <property type="term" value="F:transmembrane signaling receptor activity"/>
    <property type="evidence" value="ECO:0007669"/>
    <property type="project" value="InterPro"/>
</dbReference>
<dbReference type="CDD" id="cd12912">
    <property type="entry name" value="PDC2_MCP_like"/>
    <property type="match status" value="1"/>
</dbReference>
<dbReference type="InterPro" id="IPR000727">
    <property type="entry name" value="T_SNARE_dom"/>
</dbReference>
<evidence type="ECO:0000256" key="6">
    <source>
        <dbReference type="ARBA" id="ARBA00022692"/>
    </source>
</evidence>
<keyword evidence="3" id="KW-0488">Methylation</keyword>
<keyword evidence="7 12" id="KW-1133">Transmembrane helix</keyword>
<dbReference type="CDD" id="cd06225">
    <property type="entry name" value="HAMP"/>
    <property type="match status" value="1"/>
</dbReference>
<dbReference type="PROSITE" id="PS50192">
    <property type="entry name" value="T_SNARE"/>
    <property type="match status" value="1"/>
</dbReference>
<proteinExistence type="inferred from homology"/>
<evidence type="ECO:0000256" key="11">
    <source>
        <dbReference type="PROSITE-ProRule" id="PRU00284"/>
    </source>
</evidence>
<evidence type="ECO:0000256" key="10">
    <source>
        <dbReference type="ARBA" id="ARBA00029447"/>
    </source>
</evidence>
<dbReference type="GO" id="GO:0007165">
    <property type="term" value="P:signal transduction"/>
    <property type="evidence" value="ECO:0007669"/>
    <property type="project" value="UniProtKB-KW"/>
</dbReference>
<feature type="transmembrane region" description="Helical" evidence="12">
    <location>
        <begin position="23"/>
        <end position="41"/>
    </location>
</feature>
<reference evidence="16" key="1">
    <citation type="submission" date="2017-07" db="EMBL/GenBank/DDBJ databases">
        <authorList>
            <person name="Sun Z.S."/>
            <person name="Albrecht U."/>
            <person name="Echele G."/>
            <person name="Lee C.C."/>
        </authorList>
    </citation>
    <scope>NUCLEOTIDE SEQUENCE</scope>
    <source>
        <strain evidence="16">172</strain>
    </source>
</reference>
<evidence type="ECO:0000259" key="13">
    <source>
        <dbReference type="PROSITE" id="PS50111"/>
    </source>
</evidence>